<reference evidence="3 4" key="1">
    <citation type="submission" date="2023-01" db="EMBL/GenBank/DDBJ databases">
        <authorList>
            <person name="Yang C."/>
        </authorList>
    </citation>
    <scope>NUCLEOTIDE SEQUENCE [LARGE SCALE GENOMIC DNA]</scope>
    <source>
        <strain evidence="3 4">ZJ106</strain>
    </source>
</reference>
<feature type="transmembrane region" description="Helical" evidence="1">
    <location>
        <begin position="443"/>
        <end position="468"/>
    </location>
</feature>
<feature type="transmembrane region" description="Helical" evidence="1">
    <location>
        <begin position="324"/>
        <end position="342"/>
    </location>
</feature>
<feature type="signal peptide" evidence="2">
    <location>
        <begin position="1"/>
        <end position="19"/>
    </location>
</feature>
<evidence type="ECO:0000256" key="1">
    <source>
        <dbReference type="SAM" id="Phobius"/>
    </source>
</evidence>
<dbReference type="PANTHER" id="PTHR43568">
    <property type="entry name" value="P PROTEIN"/>
    <property type="match status" value="1"/>
</dbReference>
<feature type="transmembrane region" description="Helical" evidence="1">
    <location>
        <begin position="286"/>
        <end position="304"/>
    </location>
</feature>
<dbReference type="InterPro" id="IPR051475">
    <property type="entry name" value="Diverse_Ion_Transporter"/>
</dbReference>
<feature type="transmembrane region" description="Helical" evidence="1">
    <location>
        <begin position="245"/>
        <end position="266"/>
    </location>
</feature>
<proteinExistence type="predicted"/>
<feature type="transmembrane region" description="Helical" evidence="1">
    <location>
        <begin position="61"/>
        <end position="82"/>
    </location>
</feature>
<feature type="transmembrane region" description="Helical" evidence="1">
    <location>
        <begin position="404"/>
        <end position="422"/>
    </location>
</feature>
<evidence type="ECO:0000256" key="2">
    <source>
        <dbReference type="SAM" id="SignalP"/>
    </source>
</evidence>
<feature type="transmembrane region" description="Helical" evidence="1">
    <location>
        <begin position="163"/>
        <end position="182"/>
    </location>
</feature>
<feature type="chain" id="PRO_5046055008" evidence="2">
    <location>
        <begin position="20"/>
        <end position="471"/>
    </location>
</feature>
<feature type="transmembrane region" description="Helical" evidence="1">
    <location>
        <begin position="203"/>
        <end position="221"/>
    </location>
</feature>
<keyword evidence="1" id="KW-1133">Transmembrane helix</keyword>
<dbReference type="PANTHER" id="PTHR43568:SF1">
    <property type="entry name" value="P PROTEIN"/>
    <property type="match status" value="1"/>
</dbReference>
<sequence>MRLLPVLLPLLLLPSLAQAADFNGAALPLLWGLPFALILLSIALGPLLVPHLWHHHFGKITAFWTLLFLIPFTYTFGAQAGIHTVAHAMIEEYIPFIIILFALYTISGGILVWGNLHGSPKLNTGLLAIGTLLASLMGTTGAAMLMIRPLIRANDNRKHKVHVVVFFIFLVANIGGGLTPLGDPPLFLGFLKGVDFMWTVKHMAVPVLISVVVLLTVFYLLDSYFFSKEDEIAAKDPTADSKLQIFGKFNLLLLFGVVAAVLMSGVWKPSHPGFSILGSHYSLPNLTRDIILLLLAGISLMFTPKQVRAGNEFNFEPIAEVGKLFLGIFITIAPVLAILKAGESGALHSVVSLVHDAQGDPINIMYFWMSGILSAFLDNAPTYLVFFNMAGGDPAFLMTGMTHTLLAVSMGSVFMGALTYIGNAPNFMVKAIAEQRGVKMPSFFGYMAWSFGILTPLFILHTLIFFVWQIF</sequence>
<keyword evidence="2" id="KW-0732">Signal</keyword>
<keyword evidence="4" id="KW-1185">Reference proteome</keyword>
<accession>A0ABY7RK89</accession>
<dbReference type="InterPro" id="IPR031566">
    <property type="entry name" value="CitMHS_2"/>
</dbReference>
<evidence type="ECO:0000313" key="3">
    <source>
        <dbReference type="EMBL" id="WCL71802.1"/>
    </source>
</evidence>
<keyword evidence="1" id="KW-0812">Transmembrane</keyword>
<gene>
    <name evidence="3" type="ORF">PJU73_01345</name>
</gene>
<name>A0ABY7RK89_9NEIS</name>
<feature type="transmembrane region" description="Helical" evidence="1">
    <location>
        <begin position="29"/>
        <end position="49"/>
    </location>
</feature>
<dbReference type="Pfam" id="PF16980">
    <property type="entry name" value="CitMHS_2"/>
    <property type="match status" value="1"/>
</dbReference>
<dbReference type="EMBL" id="CP116766">
    <property type="protein sequence ID" value="WCL71802.1"/>
    <property type="molecule type" value="Genomic_DNA"/>
</dbReference>
<dbReference type="Proteomes" id="UP001221268">
    <property type="component" value="Chromosome"/>
</dbReference>
<keyword evidence="1" id="KW-0472">Membrane</keyword>
<evidence type="ECO:0000313" key="4">
    <source>
        <dbReference type="Proteomes" id="UP001221268"/>
    </source>
</evidence>
<feature type="transmembrane region" description="Helical" evidence="1">
    <location>
        <begin position="94"/>
        <end position="114"/>
    </location>
</feature>
<organism evidence="3 4">
    <name type="scientific">Neisseria lisongii</name>
    <dbReference type="NCBI Taxonomy" id="2912188"/>
    <lineage>
        <taxon>Bacteria</taxon>
        <taxon>Pseudomonadati</taxon>
        <taxon>Pseudomonadota</taxon>
        <taxon>Betaproteobacteria</taxon>
        <taxon>Neisseriales</taxon>
        <taxon>Neisseriaceae</taxon>
        <taxon>Neisseria</taxon>
    </lineage>
</organism>
<feature type="transmembrane region" description="Helical" evidence="1">
    <location>
        <begin position="363"/>
        <end position="384"/>
    </location>
</feature>
<protein>
    <submittedName>
        <fullName evidence="3">Sodium:proton antiporter</fullName>
    </submittedName>
</protein>
<dbReference type="RefSeq" id="WP_237091376.1">
    <property type="nucleotide sequence ID" value="NZ_CP116766.1"/>
</dbReference>
<feature type="transmembrane region" description="Helical" evidence="1">
    <location>
        <begin position="126"/>
        <end position="151"/>
    </location>
</feature>